<organism evidence="2 3">
    <name type="scientific">Marivita lacus</name>
    <dbReference type="NCBI Taxonomy" id="1323742"/>
    <lineage>
        <taxon>Bacteria</taxon>
        <taxon>Pseudomonadati</taxon>
        <taxon>Pseudomonadota</taxon>
        <taxon>Alphaproteobacteria</taxon>
        <taxon>Rhodobacterales</taxon>
        <taxon>Roseobacteraceae</taxon>
        <taxon>Marivita</taxon>
    </lineage>
</organism>
<keyword evidence="3" id="KW-1185">Reference proteome</keyword>
<dbReference type="Pfam" id="PF02482">
    <property type="entry name" value="Ribosomal_S30AE"/>
    <property type="match status" value="1"/>
</dbReference>
<feature type="region of interest" description="Disordered" evidence="1">
    <location>
        <begin position="170"/>
        <end position="197"/>
    </location>
</feature>
<dbReference type="CDD" id="cd00552">
    <property type="entry name" value="RaiA"/>
    <property type="match status" value="1"/>
</dbReference>
<accession>A0ABQ1KKK5</accession>
<dbReference type="RefSeq" id="WP_188481546.1">
    <property type="nucleotide sequence ID" value="NZ_BMFC01000003.1"/>
</dbReference>
<dbReference type="SUPFAM" id="SSF69754">
    <property type="entry name" value="Ribosome binding protein Y (YfiA homologue)"/>
    <property type="match status" value="1"/>
</dbReference>
<name>A0ABQ1KKK5_9RHOB</name>
<dbReference type="Gene3D" id="3.30.160.100">
    <property type="entry name" value="Ribosome hibernation promotion factor-like"/>
    <property type="match status" value="1"/>
</dbReference>
<dbReference type="EMBL" id="BMFC01000003">
    <property type="protein sequence ID" value="GGC00524.1"/>
    <property type="molecule type" value="Genomic_DNA"/>
</dbReference>
<reference evidence="3" key="1">
    <citation type="journal article" date="2019" name="Int. J. Syst. Evol. Microbiol.">
        <title>The Global Catalogue of Microorganisms (GCM) 10K type strain sequencing project: providing services to taxonomists for standard genome sequencing and annotation.</title>
        <authorList>
            <consortium name="The Broad Institute Genomics Platform"/>
            <consortium name="The Broad Institute Genome Sequencing Center for Infectious Disease"/>
            <person name="Wu L."/>
            <person name="Ma J."/>
        </authorList>
    </citation>
    <scope>NUCLEOTIDE SEQUENCE [LARGE SCALE GENOMIC DNA]</scope>
    <source>
        <strain evidence="3">CGMCC 1.12478</strain>
    </source>
</reference>
<dbReference type="Proteomes" id="UP000645462">
    <property type="component" value="Unassembled WGS sequence"/>
</dbReference>
<dbReference type="InterPro" id="IPR003489">
    <property type="entry name" value="RHF/RaiA"/>
</dbReference>
<dbReference type="SUPFAM" id="SSF50249">
    <property type="entry name" value="Nucleic acid-binding proteins"/>
    <property type="match status" value="1"/>
</dbReference>
<evidence type="ECO:0000313" key="2">
    <source>
        <dbReference type="EMBL" id="GGC00524.1"/>
    </source>
</evidence>
<sequence>MQTPIELSFKHVEPSEEIKELVYSKAEHLEKFFDGITSCHVYIRAPHKSQRTGNLYAVTIEVRVPGTELVVRHDQNDVNEHQHLAVAIRDAFSAMAIELKRWKNQIGGEVKTHDGPLQGKIAEINHDEDYGQIIATDNRLIYFHRNSVVDGDFDDLQQRDTVELVVQTGDSPIGPQASTVRPIGSMEFDPATTPSRR</sequence>
<dbReference type="InterPro" id="IPR012340">
    <property type="entry name" value="NA-bd_OB-fold"/>
</dbReference>
<comment type="caution">
    <text evidence="2">The sequence shown here is derived from an EMBL/GenBank/DDBJ whole genome shotgun (WGS) entry which is preliminary data.</text>
</comment>
<protein>
    <recommendedName>
        <fullName evidence="4">HPF/RaiA family ribosome-associated protein</fullName>
    </recommendedName>
</protein>
<evidence type="ECO:0000313" key="3">
    <source>
        <dbReference type="Proteomes" id="UP000645462"/>
    </source>
</evidence>
<dbReference type="Gene3D" id="2.40.50.140">
    <property type="entry name" value="Nucleic acid-binding proteins"/>
    <property type="match status" value="1"/>
</dbReference>
<evidence type="ECO:0008006" key="4">
    <source>
        <dbReference type="Google" id="ProtNLM"/>
    </source>
</evidence>
<gene>
    <name evidence="2" type="ORF">GCM10011363_16420</name>
</gene>
<proteinExistence type="predicted"/>
<dbReference type="InterPro" id="IPR036567">
    <property type="entry name" value="RHF-like"/>
</dbReference>
<evidence type="ECO:0000256" key="1">
    <source>
        <dbReference type="SAM" id="MobiDB-lite"/>
    </source>
</evidence>